<dbReference type="InterPro" id="IPR006027">
    <property type="entry name" value="NusB_RsmB_TIM44"/>
</dbReference>
<keyword evidence="5" id="KW-0804">Transcription</keyword>
<evidence type="ECO:0000256" key="1">
    <source>
        <dbReference type="ARBA" id="ARBA00005952"/>
    </source>
</evidence>
<dbReference type="GO" id="GO:0006353">
    <property type="term" value="P:DNA-templated transcription termination"/>
    <property type="evidence" value="ECO:0007669"/>
    <property type="project" value="InterPro"/>
</dbReference>
<name>A0A6J6CIB0_9ZZZZ</name>
<evidence type="ECO:0000256" key="4">
    <source>
        <dbReference type="ARBA" id="ARBA00023015"/>
    </source>
</evidence>
<sequence>MSVDVDGFRPSDDRTDAREQAIMLLYEAEQRSLISTDLLKERGVVSEELTQLLLDGVEMHRTGIDEKIVANAKGWVLERMPALDRAILRLAIFELMGRPDVPVAVVIDEAVELAKRFSTDDSGRFVNGVLAAVAKQVRS</sequence>
<accession>A0A6J6CIB0</accession>
<dbReference type="Gene3D" id="1.10.940.10">
    <property type="entry name" value="NusB-like"/>
    <property type="match status" value="1"/>
</dbReference>
<dbReference type="GO" id="GO:0003723">
    <property type="term" value="F:RNA binding"/>
    <property type="evidence" value="ECO:0007669"/>
    <property type="project" value="UniProtKB-KW"/>
</dbReference>
<dbReference type="InterPro" id="IPR011605">
    <property type="entry name" value="NusB_fam"/>
</dbReference>
<dbReference type="HAMAP" id="MF_00073">
    <property type="entry name" value="NusB"/>
    <property type="match status" value="1"/>
</dbReference>
<reference evidence="7" key="1">
    <citation type="submission" date="2020-05" db="EMBL/GenBank/DDBJ databases">
        <authorList>
            <person name="Chiriac C."/>
            <person name="Salcher M."/>
            <person name="Ghai R."/>
            <person name="Kavagutti S V."/>
        </authorList>
    </citation>
    <scope>NUCLEOTIDE SEQUENCE</scope>
</reference>
<evidence type="ECO:0000256" key="3">
    <source>
        <dbReference type="ARBA" id="ARBA00022884"/>
    </source>
</evidence>
<keyword evidence="4" id="KW-0805">Transcription regulation</keyword>
<dbReference type="PANTHER" id="PTHR11078:SF3">
    <property type="entry name" value="ANTITERMINATION NUSB DOMAIN-CONTAINING PROTEIN"/>
    <property type="match status" value="1"/>
</dbReference>
<dbReference type="GO" id="GO:0005829">
    <property type="term" value="C:cytosol"/>
    <property type="evidence" value="ECO:0007669"/>
    <property type="project" value="TreeGrafter"/>
</dbReference>
<gene>
    <name evidence="7" type="ORF">UFOPK1572_00179</name>
    <name evidence="8" type="ORF">UFOPK1704_00694</name>
</gene>
<dbReference type="GO" id="GO:0031564">
    <property type="term" value="P:transcription antitermination"/>
    <property type="evidence" value="ECO:0007669"/>
    <property type="project" value="UniProtKB-KW"/>
</dbReference>
<dbReference type="PANTHER" id="PTHR11078">
    <property type="entry name" value="N UTILIZATION SUBSTANCE PROTEIN B-RELATED"/>
    <property type="match status" value="1"/>
</dbReference>
<organism evidence="7">
    <name type="scientific">freshwater metagenome</name>
    <dbReference type="NCBI Taxonomy" id="449393"/>
    <lineage>
        <taxon>unclassified sequences</taxon>
        <taxon>metagenomes</taxon>
        <taxon>ecological metagenomes</taxon>
    </lineage>
</organism>
<proteinExistence type="inferred from homology"/>
<evidence type="ECO:0000256" key="2">
    <source>
        <dbReference type="ARBA" id="ARBA00022814"/>
    </source>
</evidence>
<comment type="similarity">
    <text evidence="1">Belongs to the NusB family.</text>
</comment>
<evidence type="ECO:0000313" key="7">
    <source>
        <dbReference type="EMBL" id="CAB4551222.1"/>
    </source>
</evidence>
<feature type="domain" description="NusB/RsmB/TIM44" evidence="6">
    <location>
        <begin position="16"/>
        <end position="135"/>
    </location>
</feature>
<keyword evidence="3" id="KW-0694">RNA-binding</keyword>
<dbReference type="EMBL" id="CAEZTC010000012">
    <property type="protein sequence ID" value="CAB4551222.1"/>
    <property type="molecule type" value="Genomic_DNA"/>
</dbReference>
<dbReference type="NCBIfam" id="TIGR01951">
    <property type="entry name" value="nusB"/>
    <property type="match status" value="1"/>
</dbReference>
<evidence type="ECO:0000259" key="6">
    <source>
        <dbReference type="Pfam" id="PF01029"/>
    </source>
</evidence>
<evidence type="ECO:0000256" key="5">
    <source>
        <dbReference type="ARBA" id="ARBA00023163"/>
    </source>
</evidence>
<dbReference type="AlphaFoldDB" id="A0A6J6CIB0"/>
<dbReference type="SUPFAM" id="SSF48013">
    <property type="entry name" value="NusB-like"/>
    <property type="match status" value="1"/>
</dbReference>
<dbReference type="Pfam" id="PF01029">
    <property type="entry name" value="NusB"/>
    <property type="match status" value="1"/>
</dbReference>
<dbReference type="EMBL" id="CAEZTQ010000127">
    <property type="protein sequence ID" value="CAB4575719.1"/>
    <property type="molecule type" value="Genomic_DNA"/>
</dbReference>
<dbReference type="InterPro" id="IPR035926">
    <property type="entry name" value="NusB-like_sf"/>
</dbReference>
<keyword evidence="2" id="KW-0889">Transcription antitermination</keyword>
<protein>
    <submittedName>
        <fullName evidence="7">Unannotated protein</fullName>
    </submittedName>
</protein>
<evidence type="ECO:0000313" key="8">
    <source>
        <dbReference type="EMBL" id="CAB4575719.1"/>
    </source>
</evidence>